<sequence>MAYVHEIKFFISKESGKLQVALYDQPPFFSNEFWIKNVDASSLGITRIPDNLKLGQKYNVEVLGIKPFHASKPEFDFIDKCAEAAFYAAKSMSEKSLKSDELISETQPAFSRSLTDSQRQRLKQRQESLQEEWQLRNDKLKKLRRDYAIEVGTTIKFQLQQQIQSEETELLDLEKDLDKIEQNLSLGARFSAY</sequence>
<organism evidence="2 3">
    <name type="scientific">Scytonema hofmannii FACHB-248</name>
    <dbReference type="NCBI Taxonomy" id="1842502"/>
    <lineage>
        <taxon>Bacteria</taxon>
        <taxon>Bacillati</taxon>
        <taxon>Cyanobacteriota</taxon>
        <taxon>Cyanophyceae</taxon>
        <taxon>Nostocales</taxon>
        <taxon>Scytonemataceae</taxon>
        <taxon>Scytonema</taxon>
    </lineage>
</organism>
<dbReference type="Proteomes" id="UP000660380">
    <property type="component" value="Unassembled WGS sequence"/>
</dbReference>
<gene>
    <name evidence="2" type="ORF">H6G81_30440</name>
</gene>
<keyword evidence="3" id="KW-1185">Reference proteome</keyword>
<feature type="coiled-coil region" evidence="1">
    <location>
        <begin position="156"/>
        <end position="183"/>
    </location>
</feature>
<comment type="caution">
    <text evidence="2">The sequence shown here is derived from an EMBL/GenBank/DDBJ whole genome shotgun (WGS) entry which is preliminary data.</text>
</comment>
<evidence type="ECO:0000313" key="2">
    <source>
        <dbReference type="EMBL" id="MBD2608719.1"/>
    </source>
</evidence>
<dbReference type="EMBL" id="JACJTA010000105">
    <property type="protein sequence ID" value="MBD2608719.1"/>
    <property type="molecule type" value="Genomic_DNA"/>
</dbReference>
<name>A0ABR8GZN3_9CYAN</name>
<dbReference type="RefSeq" id="WP_063628727.1">
    <property type="nucleotide sequence ID" value="NZ_JACJTA010000105.1"/>
</dbReference>
<protein>
    <submittedName>
        <fullName evidence="2">Uncharacterized protein</fullName>
    </submittedName>
</protein>
<proteinExistence type="predicted"/>
<evidence type="ECO:0000256" key="1">
    <source>
        <dbReference type="SAM" id="Coils"/>
    </source>
</evidence>
<reference evidence="2 3" key="1">
    <citation type="journal article" date="2020" name="ISME J.">
        <title>Comparative genomics reveals insights into cyanobacterial evolution and habitat adaptation.</title>
        <authorList>
            <person name="Chen M.Y."/>
            <person name="Teng W.K."/>
            <person name="Zhao L."/>
            <person name="Hu C.X."/>
            <person name="Zhou Y.K."/>
            <person name="Han B.P."/>
            <person name="Song L.R."/>
            <person name="Shu W.S."/>
        </authorList>
    </citation>
    <scope>NUCLEOTIDE SEQUENCE [LARGE SCALE GENOMIC DNA]</scope>
    <source>
        <strain evidence="2 3">FACHB-248</strain>
    </source>
</reference>
<keyword evidence="1" id="KW-0175">Coiled coil</keyword>
<evidence type="ECO:0000313" key="3">
    <source>
        <dbReference type="Proteomes" id="UP000660380"/>
    </source>
</evidence>
<accession>A0ABR8GZN3</accession>